<dbReference type="STRING" id="913325.N799_08660"/>
<accession>A0A0A0EV59</accession>
<organism evidence="1 2">
    <name type="scientific">Lysobacter arseniciresistens ZS79</name>
    <dbReference type="NCBI Taxonomy" id="913325"/>
    <lineage>
        <taxon>Bacteria</taxon>
        <taxon>Pseudomonadati</taxon>
        <taxon>Pseudomonadota</taxon>
        <taxon>Gammaproteobacteria</taxon>
        <taxon>Lysobacterales</taxon>
        <taxon>Lysobacteraceae</taxon>
        <taxon>Novilysobacter</taxon>
    </lineage>
</organism>
<dbReference type="Pfam" id="PF20213">
    <property type="entry name" value="DUF6573"/>
    <property type="match status" value="1"/>
</dbReference>
<dbReference type="Proteomes" id="UP000029989">
    <property type="component" value="Unassembled WGS sequence"/>
</dbReference>
<reference evidence="1 2" key="1">
    <citation type="journal article" date="2015" name="Stand. Genomic Sci.">
        <title>Genomic information of the arsenic-resistant bacterium Lysobacter arseniciresistens type strain ZS79(T) and comparison of Lysobacter draft genomes.</title>
        <authorList>
            <person name="Liu L."/>
            <person name="Zhang S."/>
            <person name="Luo M."/>
            <person name="Wang G."/>
        </authorList>
    </citation>
    <scope>NUCLEOTIDE SEQUENCE [LARGE SCALE GENOMIC DNA]</scope>
    <source>
        <strain evidence="1 2">ZS79</strain>
    </source>
</reference>
<dbReference type="EMBL" id="AVPT01000023">
    <property type="protein sequence ID" value="KGM54811.1"/>
    <property type="molecule type" value="Genomic_DNA"/>
</dbReference>
<proteinExistence type="predicted"/>
<gene>
    <name evidence="1" type="ORF">N799_08660</name>
</gene>
<keyword evidence="2" id="KW-1185">Reference proteome</keyword>
<evidence type="ECO:0000313" key="1">
    <source>
        <dbReference type="EMBL" id="KGM54811.1"/>
    </source>
</evidence>
<dbReference type="RefSeq" id="WP_036212195.1">
    <property type="nucleotide sequence ID" value="NZ_AVPT01000023.1"/>
</dbReference>
<comment type="caution">
    <text evidence="1">The sequence shown here is derived from an EMBL/GenBank/DDBJ whole genome shotgun (WGS) entry which is preliminary data.</text>
</comment>
<protein>
    <submittedName>
        <fullName evidence="1">Uncharacterized protein</fullName>
    </submittedName>
</protein>
<dbReference type="AlphaFoldDB" id="A0A0A0EV59"/>
<name>A0A0A0EV59_9GAMM</name>
<evidence type="ECO:0000313" key="2">
    <source>
        <dbReference type="Proteomes" id="UP000029989"/>
    </source>
</evidence>
<dbReference type="eggNOG" id="COG0610">
    <property type="taxonomic scope" value="Bacteria"/>
</dbReference>
<sequence>MFNKDDVVFTYSRGQALADGVLVDLTEQAKEYGFKVPFACTEGVWNTVKWDEFDSECKPGLGQSTDGRLHDLLTLAFQAARETEGNRAQFPVLMVPKAGAGEAAKPVQFHMVIGPGDDAAPVCTLMLIGED</sequence>
<dbReference type="InterPro" id="IPR046480">
    <property type="entry name" value="DUF6573"/>
</dbReference>
<dbReference type="OrthoDB" id="4556966at2"/>